<dbReference type="InterPro" id="IPR003409">
    <property type="entry name" value="MORN"/>
</dbReference>
<organism evidence="3 4">
    <name type="scientific">Bodo saltans</name>
    <name type="common">Flagellated protozoan</name>
    <dbReference type="NCBI Taxonomy" id="75058"/>
    <lineage>
        <taxon>Eukaryota</taxon>
        <taxon>Discoba</taxon>
        <taxon>Euglenozoa</taxon>
        <taxon>Kinetoplastea</taxon>
        <taxon>Metakinetoplastina</taxon>
        <taxon>Eubodonida</taxon>
        <taxon>Bodonidae</taxon>
        <taxon>Bodo</taxon>
    </lineage>
</organism>
<protein>
    <recommendedName>
        <fullName evidence="5">Phosphatidylinositol-4-phosphate 5-kinase</fullName>
    </recommendedName>
</protein>
<reference evidence="4" key="1">
    <citation type="submission" date="2015-09" db="EMBL/GenBank/DDBJ databases">
        <authorList>
            <consortium name="Pathogen Informatics"/>
        </authorList>
    </citation>
    <scope>NUCLEOTIDE SEQUENCE [LARGE SCALE GENOMIC DNA]</scope>
    <source>
        <strain evidence="4">Lake Konstanz</strain>
    </source>
</reference>
<dbReference type="OrthoDB" id="284854at2759"/>
<evidence type="ECO:0008006" key="5">
    <source>
        <dbReference type="Google" id="ProtNLM"/>
    </source>
</evidence>
<dbReference type="Pfam" id="PF02493">
    <property type="entry name" value="MORN"/>
    <property type="match status" value="3"/>
</dbReference>
<evidence type="ECO:0000256" key="2">
    <source>
        <dbReference type="SAM" id="MobiDB-lite"/>
    </source>
</evidence>
<dbReference type="SMART" id="SM00698">
    <property type="entry name" value="MORN"/>
    <property type="match status" value="2"/>
</dbReference>
<dbReference type="PANTHER" id="PTHR43215">
    <property type="entry name" value="RADIAL SPOKE HEAD 1 HOMOLOG"/>
    <property type="match status" value="1"/>
</dbReference>
<dbReference type="EMBL" id="CYKH01002159">
    <property type="protein sequence ID" value="CUG93522.1"/>
    <property type="molecule type" value="Genomic_DNA"/>
</dbReference>
<proteinExistence type="predicted"/>
<sequence length="252" mass="28733">MSSPSSFYLLADEPRRRVVEVNERYNCGDRYKGSVYVNAEGVKIKHGTGRYEFQNGSYYSGEWVDGAMHGKGLFWESTTGDRFDGQWHRGKRVCGVYYFHDGDLYIGGFDEATGHLKHGRAVVVEDMTPYDAEYKDDAMVKRTPFNTSVAAPFIPHQRDRPASSSGQKHRGDEATRAERIEQQQDRQLQAAKSILRSRREGLSADAAVFSANDVQLNESKQRLFGKLQRGQSERFMHPHLPDANDAVRFHHR</sequence>
<evidence type="ECO:0000313" key="4">
    <source>
        <dbReference type="Proteomes" id="UP000051952"/>
    </source>
</evidence>
<keyword evidence="1" id="KW-0677">Repeat</keyword>
<evidence type="ECO:0000256" key="1">
    <source>
        <dbReference type="ARBA" id="ARBA00022737"/>
    </source>
</evidence>
<dbReference type="SUPFAM" id="SSF82185">
    <property type="entry name" value="Histone H3 K4-specific methyltransferase SET7/9 N-terminal domain"/>
    <property type="match status" value="1"/>
</dbReference>
<feature type="region of interest" description="Disordered" evidence="2">
    <location>
        <begin position="149"/>
        <end position="185"/>
    </location>
</feature>
<keyword evidence="4" id="KW-1185">Reference proteome</keyword>
<dbReference type="AlphaFoldDB" id="A0A0S4JTD1"/>
<dbReference type="PANTHER" id="PTHR43215:SF14">
    <property type="entry name" value="RADIAL SPOKE HEAD 1 HOMOLOG"/>
    <property type="match status" value="1"/>
</dbReference>
<dbReference type="Proteomes" id="UP000051952">
    <property type="component" value="Unassembled WGS sequence"/>
</dbReference>
<gene>
    <name evidence="3" type="ORF">BSAL_43305</name>
</gene>
<name>A0A0S4JTD1_BODSA</name>
<accession>A0A0S4JTD1</accession>
<dbReference type="VEuPathDB" id="TriTrypDB:BSAL_43305"/>
<dbReference type="Gene3D" id="2.20.110.10">
    <property type="entry name" value="Histone H3 K4-specific methyltransferase SET7/9 N-terminal domain"/>
    <property type="match status" value="1"/>
</dbReference>
<feature type="compositionally biased region" description="Basic and acidic residues" evidence="2">
    <location>
        <begin position="169"/>
        <end position="184"/>
    </location>
</feature>
<evidence type="ECO:0000313" key="3">
    <source>
        <dbReference type="EMBL" id="CUG93522.1"/>
    </source>
</evidence>